<proteinExistence type="predicted"/>
<dbReference type="AlphaFoldDB" id="A0A5A5TZZ4"/>
<dbReference type="Proteomes" id="UP000323274">
    <property type="component" value="Unassembled WGS sequence"/>
</dbReference>
<feature type="coiled-coil region" evidence="1">
    <location>
        <begin position="26"/>
        <end position="60"/>
    </location>
</feature>
<sequence length="74" mass="8521">MQMPHDLIGWLSLGSTLLGGLWWVLKNTIVNSINGLRQDIASLKNELKESNKQANNHEVRLTALETWKHDKWEV</sequence>
<dbReference type="EMBL" id="BJJW01000002">
    <property type="protein sequence ID" value="GDZ83034.1"/>
    <property type="molecule type" value="Genomic_DNA"/>
</dbReference>
<feature type="transmembrane region" description="Helical" evidence="2">
    <location>
        <begin position="7"/>
        <end position="25"/>
    </location>
</feature>
<keyword evidence="2" id="KW-1133">Transmembrane helix</keyword>
<accession>A0A5A5TZZ4</accession>
<dbReference type="RefSeq" id="WP_149333613.1">
    <property type="nucleotide sequence ID" value="NZ_BJJW01000002.1"/>
</dbReference>
<gene>
    <name evidence="3" type="ORF">LCIT_02760</name>
</gene>
<evidence type="ECO:0000256" key="1">
    <source>
        <dbReference type="SAM" id="Coils"/>
    </source>
</evidence>
<keyword evidence="1" id="KW-0175">Coiled coil</keyword>
<evidence type="ECO:0000256" key="2">
    <source>
        <dbReference type="SAM" id="Phobius"/>
    </source>
</evidence>
<name>A0A5A5TZZ4_LEUCI</name>
<reference evidence="3 4" key="1">
    <citation type="submission" date="2019-04" db="EMBL/GenBank/DDBJ databases">
        <title>A pseudo-fructophilic Leuconostoc citreum strain F192-5 isolated from peel of satsuma mandarin: the first report for isolation and characterization of strain-dependent fructophilic-like characteristics.</title>
        <authorList>
            <person name="Maeno S."/>
            <person name="Tanizawa Y."/>
            <person name="Kajikawa A."/>
            <person name="Kanesaki Y."/>
            <person name="Kubota E."/>
            <person name="Arita M."/>
            <person name="Leon D."/>
            <person name="Endo A."/>
        </authorList>
    </citation>
    <scope>NUCLEOTIDE SEQUENCE [LARGE SCALE GENOMIC DNA]</scope>
    <source>
        <strain evidence="3 4">F192-5</strain>
    </source>
</reference>
<keyword evidence="2" id="KW-0812">Transmembrane</keyword>
<evidence type="ECO:0000313" key="3">
    <source>
        <dbReference type="EMBL" id="GDZ83034.1"/>
    </source>
</evidence>
<organism evidence="3 4">
    <name type="scientific">Leuconostoc citreum</name>
    <dbReference type="NCBI Taxonomy" id="33964"/>
    <lineage>
        <taxon>Bacteria</taxon>
        <taxon>Bacillati</taxon>
        <taxon>Bacillota</taxon>
        <taxon>Bacilli</taxon>
        <taxon>Lactobacillales</taxon>
        <taxon>Lactobacillaceae</taxon>
        <taxon>Leuconostoc</taxon>
    </lineage>
</organism>
<protein>
    <submittedName>
        <fullName evidence="3">Uncharacterized protein</fullName>
    </submittedName>
</protein>
<evidence type="ECO:0000313" key="4">
    <source>
        <dbReference type="Proteomes" id="UP000323274"/>
    </source>
</evidence>
<comment type="caution">
    <text evidence="3">The sequence shown here is derived from an EMBL/GenBank/DDBJ whole genome shotgun (WGS) entry which is preliminary data.</text>
</comment>
<keyword evidence="2" id="KW-0472">Membrane</keyword>